<dbReference type="Gene3D" id="1.20.1050.10">
    <property type="match status" value="1"/>
</dbReference>
<evidence type="ECO:0000313" key="4">
    <source>
        <dbReference type="Proteomes" id="UP000539957"/>
    </source>
</evidence>
<dbReference type="EC" id="2.5.1.18" evidence="3"/>
<dbReference type="InterPro" id="IPR036249">
    <property type="entry name" value="Thioredoxin-like_sf"/>
</dbReference>
<dbReference type="PROSITE" id="PS50404">
    <property type="entry name" value="GST_NTER"/>
    <property type="match status" value="1"/>
</dbReference>
<dbReference type="CDD" id="cd03046">
    <property type="entry name" value="GST_N_GTT1_like"/>
    <property type="match status" value="1"/>
</dbReference>
<dbReference type="PROSITE" id="PS50405">
    <property type="entry name" value="GST_CTER"/>
    <property type="match status" value="1"/>
</dbReference>
<dbReference type="InterPro" id="IPR036282">
    <property type="entry name" value="Glutathione-S-Trfase_C_sf"/>
</dbReference>
<dbReference type="InterPro" id="IPR010987">
    <property type="entry name" value="Glutathione-S-Trfase_C-like"/>
</dbReference>
<protein>
    <submittedName>
        <fullName evidence="3">Glutathione S-transferase</fullName>
        <ecNumber evidence="3">2.5.1.18</ecNumber>
    </submittedName>
</protein>
<feature type="domain" description="GST N-terminal" evidence="1">
    <location>
        <begin position="1"/>
        <end position="81"/>
    </location>
</feature>
<dbReference type="Pfam" id="PF13410">
    <property type="entry name" value="GST_C_2"/>
    <property type="match status" value="1"/>
</dbReference>
<feature type="domain" description="GST C-terminal" evidence="2">
    <location>
        <begin position="87"/>
        <end position="197"/>
    </location>
</feature>
<dbReference type="SUPFAM" id="SSF52833">
    <property type="entry name" value="Thioredoxin-like"/>
    <property type="match status" value="1"/>
</dbReference>
<proteinExistence type="predicted"/>
<keyword evidence="4" id="KW-1185">Reference proteome</keyword>
<dbReference type="CDD" id="cd03207">
    <property type="entry name" value="GST_C_8"/>
    <property type="match status" value="1"/>
</dbReference>
<gene>
    <name evidence="3" type="ORF">HNP32_001898</name>
</gene>
<dbReference type="RefSeq" id="WP_184269403.1">
    <property type="nucleotide sequence ID" value="NZ_JACHKY010000003.1"/>
</dbReference>
<dbReference type="PANTHER" id="PTHR44051:SF21">
    <property type="entry name" value="GLUTATHIONE S-TRANSFERASE FAMILY PROTEIN"/>
    <property type="match status" value="1"/>
</dbReference>
<organism evidence="3 4">
    <name type="scientific">Brevundimonas bullata</name>
    <dbReference type="NCBI Taxonomy" id="13160"/>
    <lineage>
        <taxon>Bacteria</taxon>
        <taxon>Pseudomonadati</taxon>
        <taxon>Pseudomonadota</taxon>
        <taxon>Alphaproteobacteria</taxon>
        <taxon>Caulobacterales</taxon>
        <taxon>Caulobacteraceae</taxon>
        <taxon>Brevundimonas</taxon>
    </lineage>
</organism>
<accession>A0A7W7N495</accession>
<dbReference type="SFLD" id="SFLDS00019">
    <property type="entry name" value="Glutathione_Transferase_(cytos"/>
    <property type="match status" value="1"/>
</dbReference>
<reference evidence="3 4" key="1">
    <citation type="submission" date="2020-08" db="EMBL/GenBank/DDBJ databases">
        <title>Functional genomics of gut bacteria from endangered species of beetles.</title>
        <authorList>
            <person name="Carlos-Shanley C."/>
        </authorList>
    </citation>
    <scope>NUCLEOTIDE SEQUENCE [LARGE SCALE GENOMIC DNA]</scope>
    <source>
        <strain evidence="3 4">S00123</strain>
    </source>
</reference>
<dbReference type="PANTHER" id="PTHR44051">
    <property type="entry name" value="GLUTATHIONE S-TRANSFERASE-RELATED"/>
    <property type="match status" value="1"/>
</dbReference>
<dbReference type="GO" id="GO:0004364">
    <property type="term" value="F:glutathione transferase activity"/>
    <property type="evidence" value="ECO:0007669"/>
    <property type="project" value="UniProtKB-EC"/>
</dbReference>
<dbReference type="SUPFAM" id="SSF47616">
    <property type="entry name" value="GST C-terminal domain-like"/>
    <property type="match status" value="1"/>
</dbReference>
<keyword evidence="3" id="KW-0808">Transferase</keyword>
<dbReference type="Gene3D" id="3.40.30.10">
    <property type="entry name" value="Glutaredoxin"/>
    <property type="match status" value="1"/>
</dbReference>
<evidence type="ECO:0000259" key="2">
    <source>
        <dbReference type="PROSITE" id="PS50405"/>
    </source>
</evidence>
<dbReference type="SFLD" id="SFLDG01150">
    <property type="entry name" value="Main.1:_Beta-like"/>
    <property type="match status" value="1"/>
</dbReference>
<evidence type="ECO:0000313" key="3">
    <source>
        <dbReference type="EMBL" id="MBB4798154.1"/>
    </source>
</evidence>
<dbReference type="InterPro" id="IPR004045">
    <property type="entry name" value="Glutathione_S-Trfase_N"/>
</dbReference>
<dbReference type="Proteomes" id="UP000539957">
    <property type="component" value="Unassembled WGS sequence"/>
</dbReference>
<dbReference type="AlphaFoldDB" id="A0A7W7N495"/>
<sequence length="203" mass="22354">MLTLFHAPWSRSSRLVWLVEELGADCRIEYCDIRRMDGTGAADPRNPHPDGKVPALLHNRALITESAAVALYLTGLHPEAGLGFPPASPQRGPLLTWMFWASGELEPSLWNKMTGAVDADAYARARYDAAMTRLLEALWEGPWLMGDRFTVADVLIGSTVAWAREHLPESPLLDAYVERLAARPAHARALARDGTPPQYAEAS</sequence>
<dbReference type="EMBL" id="JACHKY010000003">
    <property type="protein sequence ID" value="MBB4798154.1"/>
    <property type="molecule type" value="Genomic_DNA"/>
</dbReference>
<evidence type="ECO:0000259" key="1">
    <source>
        <dbReference type="PROSITE" id="PS50404"/>
    </source>
</evidence>
<dbReference type="SFLD" id="SFLDG00358">
    <property type="entry name" value="Main_(cytGST)"/>
    <property type="match status" value="1"/>
</dbReference>
<comment type="caution">
    <text evidence="3">The sequence shown here is derived from an EMBL/GenBank/DDBJ whole genome shotgun (WGS) entry which is preliminary data.</text>
</comment>
<dbReference type="InterPro" id="IPR040079">
    <property type="entry name" value="Glutathione_S-Trfase"/>
</dbReference>
<name>A0A7W7N495_9CAUL</name>
<dbReference type="Pfam" id="PF13417">
    <property type="entry name" value="GST_N_3"/>
    <property type="match status" value="1"/>
</dbReference>